<sequence length="70" mass="7747">MRKLDASSRASSSYTELARDHVDSHYNDTRGPRSGLKQTQILHLNVQARREVAGAGWPSPPPQNSRAGYV</sequence>
<feature type="region of interest" description="Disordered" evidence="1">
    <location>
        <begin position="1"/>
        <end position="38"/>
    </location>
</feature>
<dbReference type="Proteomes" id="UP000479190">
    <property type="component" value="Unassembled WGS sequence"/>
</dbReference>
<name>A0A6H5IGB9_9HYME</name>
<evidence type="ECO:0000256" key="1">
    <source>
        <dbReference type="SAM" id="MobiDB-lite"/>
    </source>
</evidence>
<keyword evidence="3" id="KW-1185">Reference proteome</keyword>
<reference evidence="2 3" key="1">
    <citation type="submission" date="2020-02" db="EMBL/GenBank/DDBJ databases">
        <authorList>
            <person name="Ferguson B K."/>
        </authorList>
    </citation>
    <scope>NUCLEOTIDE SEQUENCE [LARGE SCALE GENOMIC DNA]</scope>
</reference>
<proteinExistence type="predicted"/>
<dbReference type="EMBL" id="CADCXV010000847">
    <property type="protein sequence ID" value="CAB0037194.1"/>
    <property type="molecule type" value="Genomic_DNA"/>
</dbReference>
<organism evidence="2 3">
    <name type="scientific">Trichogramma brassicae</name>
    <dbReference type="NCBI Taxonomy" id="86971"/>
    <lineage>
        <taxon>Eukaryota</taxon>
        <taxon>Metazoa</taxon>
        <taxon>Ecdysozoa</taxon>
        <taxon>Arthropoda</taxon>
        <taxon>Hexapoda</taxon>
        <taxon>Insecta</taxon>
        <taxon>Pterygota</taxon>
        <taxon>Neoptera</taxon>
        <taxon>Endopterygota</taxon>
        <taxon>Hymenoptera</taxon>
        <taxon>Apocrita</taxon>
        <taxon>Proctotrupomorpha</taxon>
        <taxon>Chalcidoidea</taxon>
        <taxon>Trichogrammatidae</taxon>
        <taxon>Trichogramma</taxon>
    </lineage>
</organism>
<evidence type="ECO:0000313" key="3">
    <source>
        <dbReference type="Proteomes" id="UP000479190"/>
    </source>
</evidence>
<feature type="compositionally biased region" description="Basic and acidic residues" evidence="1">
    <location>
        <begin position="17"/>
        <end position="31"/>
    </location>
</feature>
<dbReference type="AlphaFoldDB" id="A0A6H5IGB9"/>
<evidence type="ECO:0000313" key="2">
    <source>
        <dbReference type="EMBL" id="CAB0037194.1"/>
    </source>
</evidence>
<gene>
    <name evidence="2" type="ORF">TBRA_LOCUS9031</name>
</gene>
<feature type="region of interest" description="Disordered" evidence="1">
    <location>
        <begin position="51"/>
        <end position="70"/>
    </location>
</feature>
<accession>A0A6H5IGB9</accession>
<protein>
    <submittedName>
        <fullName evidence="2">Uncharacterized protein</fullName>
    </submittedName>
</protein>